<evidence type="ECO:0000256" key="5">
    <source>
        <dbReference type="ARBA" id="ARBA00022970"/>
    </source>
</evidence>
<dbReference type="PANTHER" id="PTHR43820:SF4">
    <property type="entry name" value="HIGH-AFFINITY BRANCHED-CHAIN AMINO ACID TRANSPORT ATP-BINDING PROTEIN LIVF"/>
    <property type="match status" value="1"/>
</dbReference>
<keyword evidence="4 7" id="KW-0067">ATP-binding</keyword>
<protein>
    <submittedName>
        <fullName evidence="7">ABC transporter ATP-binding protein</fullName>
    </submittedName>
</protein>
<dbReference type="GO" id="GO:0005524">
    <property type="term" value="F:ATP binding"/>
    <property type="evidence" value="ECO:0007669"/>
    <property type="project" value="UniProtKB-KW"/>
</dbReference>
<dbReference type="SMART" id="SM00382">
    <property type="entry name" value="AAA"/>
    <property type="match status" value="1"/>
</dbReference>
<dbReference type="EMBL" id="JAAGBB010000002">
    <property type="protein sequence ID" value="MBR0663170.1"/>
    <property type="molecule type" value="Genomic_DNA"/>
</dbReference>
<gene>
    <name evidence="7" type="ORF">GXW71_02260</name>
</gene>
<dbReference type="RefSeq" id="WP_211850763.1">
    <property type="nucleotide sequence ID" value="NZ_JAAGBB010000002.1"/>
</dbReference>
<feature type="domain" description="ABC transporter" evidence="6">
    <location>
        <begin position="6"/>
        <end position="234"/>
    </location>
</feature>
<evidence type="ECO:0000313" key="7">
    <source>
        <dbReference type="EMBL" id="MBR0663170.1"/>
    </source>
</evidence>
<comment type="similarity">
    <text evidence="1">Belongs to the ABC transporter superfamily.</text>
</comment>
<keyword evidence="2" id="KW-0813">Transport</keyword>
<comment type="caution">
    <text evidence="7">The sequence shown here is derived from an EMBL/GenBank/DDBJ whole genome shotgun (WGS) entry which is preliminary data.</text>
</comment>
<organism evidence="7 8">
    <name type="scientific">Plastoroseomonas hellenica</name>
    <dbReference type="NCBI Taxonomy" id="2687306"/>
    <lineage>
        <taxon>Bacteria</taxon>
        <taxon>Pseudomonadati</taxon>
        <taxon>Pseudomonadota</taxon>
        <taxon>Alphaproteobacteria</taxon>
        <taxon>Acetobacterales</taxon>
        <taxon>Acetobacteraceae</taxon>
        <taxon>Plastoroseomonas</taxon>
    </lineage>
</organism>
<dbReference type="Proteomes" id="UP001196870">
    <property type="component" value="Unassembled WGS sequence"/>
</dbReference>
<dbReference type="PROSITE" id="PS00211">
    <property type="entry name" value="ABC_TRANSPORTER_1"/>
    <property type="match status" value="1"/>
</dbReference>
<keyword evidence="3" id="KW-0547">Nucleotide-binding</keyword>
<dbReference type="PROSITE" id="PS50893">
    <property type="entry name" value="ABC_TRANSPORTER_2"/>
    <property type="match status" value="1"/>
</dbReference>
<dbReference type="InterPro" id="IPR052156">
    <property type="entry name" value="BCAA_Transport_ATP-bd_LivF"/>
</dbReference>
<keyword evidence="8" id="KW-1185">Reference proteome</keyword>
<evidence type="ECO:0000256" key="3">
    <source>
        <dbReference type="ARBA" id="ARBA00022741"/>
    </source>
</evidence>
<dbReference type="PANTHER" id="PTHR43820">
    <property type="entry name" value="HIGH-AFFINITY BRANCHED-CHAIN AMINO ACID TRANSPORT ATP-BINDING PROTEIN LIVF"/>
    <property type="match status" value="1"/>
</dbReference>
<name>A0ABS5ES91_9PROT</name>
<keyword evidence="5" id="KW-0029">Amino-acid transport</keyword>
<dbReference type="InterPro" id="IPR027417">
    <property type="entry name" value="P-loop_NTPase"/>
</dbReference>
<dbReference type="SUPFAM" id="SSF52540">
    <property type="entry name" value="P-loop containing nucleoside triphosphate hydrolases"/>
    <property type="match status" value="1"/>
</dbReference>
<evidence type="ECO:0000256" key="2">
    <source>
        <dbReference type="ARBA" id="ARBA00022448"/>
    </source>
</evidence>
<dbReference type="Gene3D" id="3.40.50.300">
    <property type="entry name" value="P-loop containing nucleotide triphosphate hydrolases"/>
    <property type="match status" value="1"/>
</dbReference>
<sequence length="238" mass="25274">MSAPLLEVRSIAARLGRVPVLSDVSLSVPARAVVALLGRNGVGKTTTLRTVMGTVAATDGRIGFAGQDITRLAAYRRPALGIGYVPQGRGIFPLLTVRENMRLGLRGAPDPTVEEGLLSRFPRLRERLAQKAGTMSGGEQQMLAIARALMTQPKLLILDEPTEGIMPRLVAEIRRFIAEIAASGIAVLLVEQNLKAALAIADHVVVMERGRTAFAGPPGTLRADADLVHRLLGVGIPT</sequence>
<proteinExistence type="inferred from homology"/>
<evidence type="ECO:0000256" key="1">
    <source>
        <dbReference type="ARBA" id="ARBA00005417"/>
    </source>
</evidence>
<dbReference type="Pfam" id="PF00005">
    <property type="entry name" value="ABC_tran"/>
    <property type="match status" value="1"/>
</dbReference>
<evidence type="ECO:0000256" key="4">
    <source>
        <dbReference type="ARBA" id="ARBA00022840"/>
    </source>
</evidence>
<evidence type="ECO:0000259" key="6">
    <source>
        <dbReference type="PROSITE" id="PS50893"/>
    </source>
</evidence>
<dbReference type="CDD" id="cd03224">
    <property type="entry name" value="ABC_TM1139_LivF_branched"/>
    <property type="match status" value="1"/>
</dbReference>
<accession>A0ABS5ES91</accession>
<dbReference type="InterPro" id="IPR003593">
    <property type="entry name" value="AAA+_ATPase"/>
</dbReference>
<reference evidence="8" key="1">
    <citation type="journal article" date="2021" name="Syst. Appl. Microbiol.">
        <title>Roseomonas hellenica sp. nov., isolated from roots of wild-growing Alkanna tinctoria.</title>
        <authorList>
            <person name="Rat A."/>
            <person name="Naranjo H.D."/>
            <person name="Lebbe L."/>
            <person name="Cnockaert M."/>
            <person name="Krigas N."/>
            <person name="Grigoriadou K."/>
            <person name="Maloupa E."/>
            <person name="Willems A."/>
        </authorList>
    </citation>
    <scope>NUCLEOTIDE SEQUENCE [LARGE SCALE GENOMIC DNA]</scope>
    <source>
        <strain evidence="8">LMG 31523</strain>
    </source>
</reference>
<evidence type="ECO:0000313" key="8">
    <source>
        <dbReference type="Proteomes" id="UP001196870"/>
    </source>
</evidence>
<dbReference type="InterPro" id="IPR017871">
    <property type="entry name" value="ABC_transporter-like_CS"/>
</dbReference>
<dbReference type="InterPro" id="IPR003439">
    <property type="entry name" value="ABC_transporter-like_ATP-bd"/>
</dbReference>